<dbReference type="InterPro" id="IPR013783">
    <property type="entry name" value="Ig-like_fold"/>
</dbReference>
<protein>
    <submittedName>
        <fullName evidence="10">Uncharacterized protein si:ch211-79k12.1</fullName>
    </submittedName>
</protein>
<dbReference type="Proteomes" id="UP000515150">
    <property type="component" value="Chromosome 16"/>
</dbReference>
<feature type="chain" id="PRO_5027790448" evidence="7">
    <location>
        <begin position="19"/>
        <end position="302"/>
    </location>
</feature>
<reference evidence="10" key="1">
    <citation type="submission" date="2025-08" db="UniProtKB">
        <authorList>
            <consortium name="RefSeq"/>
        </authorList>
    </citation>
    <scope>IDENTIFICATION</scope>
</reference>
<dbReference type="KEGG" id="bspl:114843548"/>
<dbReference type="Gene3D" id="2.60.40.10">
    <property type="entry name" value="Immunoglobulins"/>
    <property type="match status" value="2"/>
</dbReference>
<dbReference type="Pfam" id="PF13895">
    <property type="entry name" value="Ig_2"/>
    <property type="match status" value="1"/>
</dbReference>
<feature type="region of interest" description="Disordered" evidence="5">
    <location>
        <begin position="269"/>
        <end position="302"/>
    </location>
</feature>
<dbReference type="PROSITE" id="PS50835">
    <property type="entry name" value="IG_LIKE"/>
    <property type="match status" value="1"/>
</dbReference>
<evidence type="ECO:0000256" key="3">
    <source>
        <dbReference type="ARBA" id="ARBA00023180"/>
    </source>
</evidence>
<dbReference type="SUPFAM" id="SSF48726">
    <property type="entry name" value="Immunoglobulin"/>
    <property type="match status" value="2"/>
</dbReference>
<evidence type="ECO:0000259" key="8">
    <source>
        <dbReference type="PROSITE" id="PS50835"/>
    </source>
</evidence>
<dbReference type="InterPro" id="IPR036179">
    <property type="entry name" value="Ig-like_dom_sf"/>
</dbReference>
<keyword evidence="6" id="KW-0472">Membrane</keyword>
<evidence type="ECO:0000256" key="1">
    <source>
        <dbReference type="ARBA" id="ARBA00022729"/>
    </source>
</evidence>
<dbReference type="InterPro" id="IPR052598">
    <property type="entry name" value="IgSF_CEA-related"/>
</dbReference>
<evidence type="ECO:0000256" key="2">
    <source>
        <dbReference type="ARBA" id="ARBA00023157"/>
    </source>
</evidence>
<dbReference type="OrthoDB" id="10012075at2759"/>
<name>A0A6P7KU49_BETSP</name>
<dbReference type="InterPro" id="IPR003599">
    <property type="entry name" value="Ig_sub"/>
</dbReference>
<evidence type="ECO:0000256" key="7">
    <source>
        <dbReference type="SAM" id="SignalP"/>
    </source>
</evidence>
<feature type="signal peptide" evidence="7">
    <location>
        <begin position="1"/>
        <end position="18"/>
    </location>
</feature>
<keyword evidence="3" id="KW-0325">Glycoprotein</keyword>
<dbReference type="GeneID" id="114843548"/>
<accession>A0A6P7KU49</accession>
<evidence type="ECO:0000313" key="10">
    <source>
        <dbReference type="RefSeq" id="XP_028986037.1"/>
    </source>
</evidence>
<dbReference type="SMART" id="SM00408">
    <property type="entry name" value="IGc2"/>
    <property type="match status" value="1"/>
</dbReference>
<keyword evidence="2" id="KW-1015">Disulfide bond</keyword>
<dbReference type="InterPro" id="IPR003598">
    <property type="entry name" value="Ig_sub2"/>
</dbReference>
<dbReference type="PANTHER" id="PTHR44337">
    <property type="entry name" value="CARCINOEMBRYONIC ANTIGEN-RELATED CELL ADHESION MOLECULE 8"/>
    <property type="match status" value="1"/>
</dbReference>
<feature type="transmembrane region" description="Helical" evidence="6">
    <location>
        <begin position="238"/>
        <end position="261"/>
    </location>
</feature>
<keyword evidence="9" id="KW-1185">Reference proteome</keyword>
<dbReference type="CDD" id="cd00096">
    <property type="entry name" value="Ig"/>
    <property type="match status" value="1"/>
</dbReference>
<keyword evidence="6" id="KW-1133">Transmembrane helix</keyword>
<dbReference type="InterPro" id="IPR007110">
    <property type="entry name" value="Ig-like_dom"/>
</dbReference>
<dbReference type="PROSITE" id="PS00290">
    <property type="entry name" value="IG_MHC"/>
    <property type="match status" value="1"/>
</dbReference>
<dbReference type="SMART" id="SM00409">
    <property type="entry name" value="IG"/>
    <property type="match status" value="2"/>
</dbReference>
<keyword evidence="1 7" id="KW-0732">Signal</keyword>
<evidence type="ECO:0000313" key="9">
    <source>
        <dbReference type="Proteomes" id="UP000515150"/>
    </source>
</evidence>
<dbReference type="InParanoid" id="A0A6P7KU49"/>
<feature type="domain" description="Ig-like" evidence="8">
    <location>
        <begin position="117"/>
        <end position="220"/>
    </location>
</feature>
<evidence type="ECO:0000256" key="4">
    <source>
        <dbReference type="ARBA" id="ARBA00023319"/>
    </source>
</evidence>
<dbReference type="PANTHER" id="PTHR44337:SF8">
    <property type="entry name" value="IMMUNOGLOBULIN SUBTYPE DOMAIN-CONTAINING PROTEIN"/>
    <property type="match status" value="1"/>
</dbReference>
<evidence type="ECO:0000256" key="6">
    <source>
        <dbReference type="SAM" id="Phobius"/>
    </source>
</evidence>
<dbReference type="RefSeq" id="XP_028986037.1">
    <property type="nucleotide sequence ID" value="XM_029130204.2"/>
</dbReference>
<keyword evidence="6" id="KW-0812">Transmembrane</keyword>
<dbReference type="AlphaFoldDB" id="A0A6P7KU49"/>
<gene>
    <name evidence="10" type="primary">si:ch211-79k12.1</name>
</gene>
<dbReference type="InterPro" id="IPR003006">
    <property type="entry name" value="Ig/MHC_CS"/>
</dbReference>
<sequence>MKAFILLSLVALIHGSNAALLIKGPTEPVLEGQSVTIECRYANSEFNISEVQFQMLYKSSDRWHQIYGEYNFRRTWCYYSMRVMQTEDSLVLTIPYAGRYNSGPYRCVSSAENVTAPDNASEPLGFKVHYMAELSLSREGYRCLLGAPKELRVRQGDDVVLECSAASSEEPKYFWFKEGSDWILPSPKLTLKKVTASDQGQYTCSAEHSVQSLSKKRSISITVLPENAPWYQTSSGRLVLSTSLAAVALALFIITMTVFLCRRAKRARTSKGPIDDRSQKKPIYKSSVDSLPSTSGDKQPLV</sequence>
<keyword evidence="4" id="KW-0393">Immunoglobulin domain</keyword>
<feature type="compositionally biased region" description="Polar residues" evidence="5">
    <location>
        <begin position="287"/>
        <end position="302"/>
    </location>
</feature>
<evidence type="ECO:0000256" key="5">
    <source>
        <dbReference type="SAM" id="MobiDB-lite"/>
    </source>
</evidence>
<organism evidence="9 10">
    <name type="scientific">Betta splendens</name>
    <name type="common">Siamese fighting fish</name>
    <dbReference type="NCBI Taxonomy" id="158456"/>
    <lineage>
        <taxon>Eukaryota</taxon>
        <taxon>Metazoa</taxon>
        <taxon>Chordata</taxon>
        <taxon>Craniata</taxon>
        <taxon>Vertebrata</taxon>
        <taxon>Euteleostomi</taxon>
        <taxon>Actinopterygii</taxon>
        <taxon>Neopterygii</taxon>
        <taxon>Teleostei</taxon>
        <taxon>Neoteleostei</taxon>
        <taxon>Acanthomorphata</taxon>
        <taxon>Anabantaria</taxon>
        <taxon>Anabantiformes</taxon>
        <taxon>Anabantoidei</taxon>
        <taxon>Osphronemidae</taxon>
        <taxon>Betta</taxon>
    </lineage>
</organism>
<proteinExistence type="predicted"/>